<dbReference type="PRINTS" id="PR00102">
    <property type="entry name" value="OTCASE"/>
</dbReference>
<dbReference type="NCBIfam" id="TIGR00658">
    <property type="entry name" value="orni_carb_tr"/>
    <property type="match status" value="1"/>
</dbReference>
<feature type="domain" description="Aspartate/ornithine carbamoyltransferase carbamoyl-P binding" evidence="6">
    <location>
        <begin position="5"/>
        <end position="141"/>
    </location>
</feature>
<reference evidence="7" key="2">
    <citation type="submission" date="2021-05" db="EMBL/GenBank/DDBJ databases">
        <title>Protein family content uncovers lineage relationships and bacterial pathway maintenance mechanisms in DPANN archaea.</title>
        <authorList>
            <person name="Castelle C.J."/>
            <person name="Meheust R."/>
            <person name="Jaffe A.L."/>
            <person name="Seitz K."/>
            <person name="Gong X."/>
            <person name="Baker B.J."/>
            <person name="Banfield J.F."/>
        </authorList>
    </citation>
    <scope>NUCLEOTIDE SEQUENCE</scope>
    <source>
        <strain evidence="7">RIFCSPLOWO2_01_FULL_58_19</strain>
    </source>
</reference>
<evidence type="ECO:0000256" key="2">
    <source>
        <dbReference type="ARBA" id="ARBA00048772"/>
    </source>
</evidence>
<comment type="caution">
    <text evidence="7">The sequence shown here is derived from an EMBL/GenBank/DDBJ whole genome shotgun (WGS) entry which is preliminary data.</text>
</comment>
<comment type="catalytic activity">
    <reaction evidence="2">
        <text>carbamoyl phosphate + L-ornithine = L-citrulline + phosphate + H(+)</text>
        <dbReference type="Rhea" id="RHEA:19513"/>
        <dbReference type="ChEBI" id="CHEBI:15378"/>
        <dbReference type="ChEBI" id="CHEBI:43474"/>
        <dbReference type="ChEBI" id="CHEBI:46911"/>
        <dbReference type="ChEBI" id="CHEBI:57743"/>
        <dbReference type="ChEBI" id="CHEBI:58228"/>
        <dbReference type="EC" id="2.1.3.3"/>
    </reaction>
</comment>
<dbReference type="EC" id="2.1.3.3" evidence="3"/>
<dbReference type="Gene3D" id="3.40.50.1370">
    <property type="entry name" value="Aspartate/ornithine carbamoyltransferase"/>
    <property type="match status" value="2"/>
</dbReference>
<dbReference type="GO" id="GO:0042450">
    <property type="term" value="P:L-arginine biosynthetic process via ornithine"/>
    <property type="evidence" value="ECO:0007669"/>
    <property type="project" value="UniProtKB-UniRule"/>
</dbReference>
<dbReference type="Pfam" id="PF00185">
    <property type="entry name" value="OTCace"/>
    <property type="match status" value="1"/>
</dbReference>
<proteinExistence type="inferred from homology"/>
<dbReference type="SUPFAM" id="SSF53671">
    <property type="entry name" value="Aspartate/ornithine carbamoyltransferase"/>
    <property type="match status" value="1"/>
</dbReference>
<dbReference type="InterPro" id="IPR006132">
    <property type="entry name" value="Asp/Orn_carbamoyltranf_P-bd"/>
</dbReference>
<dbReference type="PROSITE" id="PS00097">
    <property type="entry name" value="CARBAMOYLTRANSFERASE"/>
    <property type="match status" value="1"/>
</dbReference>
<dbReference type="InterPro" id="IPR002292">
    <property type="entry name" value="Orn/put_carbamltrans"/>
</dbReference>
<dbReference type="Proteomes" id="UP000678237">
    <property type="component" value="Unassembled WGS sequence"/>
</dbReference>
<dbReference type="GO" id="GO:0004585">
    <property type="term" value="F:ornithine carbamoyltransferase activity"/>
    <property type="evidence" value="ECO:0007669"/>
    <property type="project" value="UniProtKB-UniRule"/>
</dbReference>
<dbReference type="Pfam" id="PF02729">
    <property type="entry name" value="OTCace_N"/>
    <property type="match status" value="1"/>
</dbReference>
<comment type="similarity">
    <text evidence="4">Belongs to the aspartate/ornithine carbamoyltransferase superfamily.</text>
</comment>
<dbReference type="GO" id="GO:0016597">
    <property type="term" value="F:amino acid binding"/>
    <property type="evidence" value="ECO:0007669"/>
    <property type="project" value="InterPro"/>
</dbReference>
<dbReference type="InterPro" id="IPR036901">
    <property type="entry name" value="Asp/Orn_carbamoylTrfase_sf"/>
</dbReference>
<protein>
    <recommendedName>
        <fullName evidence="3">Ornithine carbamoyltransferase</fullName>
        <ecNumber evidence="3">2.1.3.3</ecNumber>
    </recommendedName>
</protein>
<evidence type="ECO:0000256" key="1">
    <source>
        <dbReference type="ARBA" id="ARBA00022679"/>
    </source>
</evidence>
<evidence type="ECO:0000313" key="8">
    <source>
        <dbReference type="Proteomes" id="UP000678237"/>
    </source>
</evidence>
<dbReference type="NCBIfam" id="NF001986">
    <property type="entry name" value="PRK00779.1"/>
    <property type="match status" value="1"/>
</dbReference>
<dbReference type="InterPro" id="IPR006131">
    <property type="entry name" value="Asp_carbamoyltransf_Asp/Orn-bd"/>
</dbReference>
<evidence type="ECO:0000259" key="6">
    <source>
        <dbReference type="Pfam" id="PF02729"/>
    </source>
</evidence>
<dbReference type="EMBL" id="JAGVWE010000002">
    <property type="protein sequence ID" value="MBS3062257.1"/>
    <property type="molecule type" value="Genomic_DNA"/>
</dbReference>
<keyword evidence="1 4" id="KW-0808">Transferase</keyword>
<dbReference type="PRINTS" id="PR00100">
    <property type="entry name" value="AOTCASE"/>
</dbReference>
<dbReference type="AlphaFoldDB" id="A0A8T4L6J7"/>
<reference evidence="7" key="1">
    <citation type="submission" date="2021-03" db="EMBL/GenBank/DDBJ databases">
        <authorList>
            <person name="Jaffe A."/>
        </authorList>
    </citation>
    <scope>NUCLEOTIDE SEQUENCE</scope>
    <source>
        <strain evidence="7">RIFCSPLOWO2_01_FULL_58_19</strain>
    </source>
</reference>
<name>A0A8T4L6J7_9ARCH</name>
<accession>A0A8T4L6J7</accession>
<organism evidence="7 8">
    <name type="scientific">Candidatus Iainarchaeum sp</name>
    <dbReference type="NCBI Taxonomy" id="3101447"/>
    <lineage>
        <taxon>Archaea</taxon>
        <taxon>Candidatus Iainarchaeota</taxon>
        <taxon>Candidatus Iainarchaeia</taxon>
        <taxon>Candidatus Iainarchaeales</taxon>
        <taxon>Candidatus Iainarchaeaceae</taxon>
        <taxon>Candidatus Iainarchaeum</taxon>
    </lineage>
</organism>
<evidence type="ECO:0000256" key="4">
    <source>
        <dbReference type="RuleBase" id="RU003634"/>
    </source>
</evidence>
<dbReference type="PANTHER" id="PTHR45753:SF3">
    <property type="entry name" value="ORNITHINE TRANSCARBAMYLASE, MITOCHONDRIAL"/>
    <property type="match status" value="1"/>
</dbReference>
<dbReference type="PANTHER" id="PTHR45753">
    <property type="entry name" value="ORNITHINE CARBAMOYLTRANSFERASE, MITOCHONDRIAL"/>
    <property type="match status" value="1"/>
</dbReference>
<sequence>MQGHDFLTGQEFSVAETRKLIELAEAVKKSPPAYQHALEGKTLAMVFQKTSTRTRMSFEVGMKQLGGHVVYMDWRQTNLVLGDLQDEVKCMARYADLIVARVNEHADLKAMAMASDKPVINGLCNLYHPCQGLADMLTVKEKLGSFKGKKLAFVGDGNNVCHSLLIEGALLGLRLSVASPKGFEPDQGIVEWAQGLTEVEVCREPAKAVEDADVVYTDTWVSMGQEAGVQQKVKAFQGYQVQAQLVPRKALFMHCLPAHRNCEVTNEVLDGKNSVVFDQAENRLHAQKALLLVLGGCVG</sequence>
<feature type="domain" description="Aspartate/ornithine carbamoyltransferase Asp/Orn-binding" evidence="5">
    <location>
        <begin position="147"/>
        <end position="293"/>
    </location>
</feature>
<evidence type="ECO:0000256" key="3">
    <source>
        <dbReference type="NCBIfam" id="TIGR00658"/>
    </source>
</evidence>
<gene>
    <name evidence="7" type="primary">argF</name>
    <name evidence="7" type="ORF">J4203_00140</name>
</gene>
<dbReference type="InterPro" id="IPR006130">
    <property type="entry name" value="Asp/Orn_carbamoylTrfase"/>
</dbReference>
<dbReference type="GO" id="GO:0019240">
    <property type="term" value="P:citrulline biosynthetic process"/>
    <property type="evidence" value="ECO:0007669"/>
    <property type="project" value="TreeGrafter"/>
</dbReference>
<evidence type="ECO:0000313" key="7">
    <source>
        <dbReference type="EMBL" id="MBS3062257.1"/>
    </source>
</evidence>
<evidence type="ECO:0000259" key="5">
    <source>
        <dbReference type="Pfam" id="PF00185"/>
    </source>
</evidence>
<dbReference type="FunFam" id="3.40.50.1370:FF:000008">
    <property type="entry name" value="Ornithine carbamoyltransferase"/>
    <property type="match status" value="1"/>
</dbReference>